<evidence type="ECO:0000256" key="1">
    <source>
        <dbReference type="SAM" id="Phobius"/>
    </source>
</evidence>
<evidence type="ECO:0000313" key="3">
    <source>
        <dbReference type="Proteomes" id="UP000005938"/>
    </source>
</evidence>
<evidence type="ECO:0000313" key="2">
    <source>
        <dbReference type="EMBL" id="EID72407.1"/>
    </source>
</evidence>
<dbReference type="OrthoDB" id="5946463at2"/>
<feature type="transmembrane region" description="Helical" evidence="1">
    <location>
        <begin position="233"/>
        <end position="254"/>
    </location>
</feature>
<proteinExistence type="predicted"/>
<dbReference type="RefSeq" id="WP_008241349.1">
    <property type="nucleotide sequence ID" value="NZ_AJJU01000037.1"/>
</dbReference>
<dbReference type="eggNOG" id="COG4200">
    <property type="taxonomic scope" value="Bacteria"/>
</dbReference>
<dbReference type="EMBL" id="AJJU01000037">
    <property type="protein sequence ID" value="EID72407.1"/>
    <property type="molecule type" value="Genomic_DNA"/>
</dbReference>
<dbReference type="AlphaFoldDB" id="I0W7P1"/>
<dbReference type="STRING" id="946077.W5A_12906"/>
<organism evidence="2 3">
    <name type="scientific">Imtechella halotolerans K1</name>
    <dbReference type="NCBI Taxonomy" id="946077"/>
    <lineage>
        <taxon>Bacteria</taxon>
        <taxon>Pseudomonadati</taxon>
        <taxon>Bacteroidota</taxon>
        <taxon>Flavobacteriia</taxon>
        <taxon>Flavobacteriales</taxon>
        <taxon>Flavobacteriaceae</taxon>
        <taxon>Imtechella</taxon>
    </lineage>
</organism>
<dbReference type="CDD" id="cd21809">
    <property type="entry name" value="ABC-2_lan_permease-like"/>
    <property type="match status" value="1"/>
</dbReference>
<keyword evidence="1" id="KW-0472">Membrane</keyword>
<evidence type="ECO:0008006" key="4">
    <source>
        <dbReference type="Google" id="ProtNLM"/>
    </source>
</evidence>
<keyword evidence="1" id="KW-0812">Transmembrane</keyword>
<name>I0W7P1_9FLAO</name>
<sequence length="259" mass="29477">MRTTKFFRAVQAEWIKKKGSFAAWLVIVGGLFIPLINTLTYLFYPDKLAILHQTPSNFWDSIFLKSWSMMSIVFLPMGIVLATSLFCQLEFKNNAWKQVHTAPIGYSSVYFAKLIVVLAMMAQLFILFNVGIYLSLAIPSLVYGHPFTSYNFNYSNFLIDNLNYFLACIPMVLLQYSLGLVFRNFLVSIGFGLALVVGGMAALSWKFNYLIPSLHPALQFLTNSQTTPLPFNVLHWSAFYSILFLLSGYIVYFLKPQKG</sequence>
<keyword evidence="1" id="KW-1133">Transmembrane helix</keyword>
<dbReference type="Proteomes" id="UP000005938">
    <property type="component" value="Unassembled WGS sequence"/>
</dbReference>
<feature type="transmembrane region" description="Helical" evidence="1">
    <location>
        <begin position="21"/>
        <end position="44"/>
    </location>
</feature>
<gene>
    <name evidence="2" type="ORF">W5A_12906</name>
</gene>
<comment type="caution">
    <text evidence="2">The sequence shown here is derived from an EMBL/GenBank/DDBJ whole genome shotgun (WGS) entry which is preliminary data.</text>
</comment>
<feature type="transmembrane region" description="Helical" evidence="1">
    <location>
        <begin position="64"/>
        <end position="89"/>
    </location>
</feature>
<feature type="transmembrane region" description="Helical" evidence="1">
    <location>
        <begin position="154"/>
        <end position="173"/>
    </location>
</feature>
<protein>
    <recommendedName>
        <fullName evidence="4">ABC transporter permease</fullName>
    </recommendedName>
</protein>
<feature type="transmembrane region" description="Helical" evidence="1">
    <location>
        <begin position="110"/>
        <end position="134"/>
    </location>
</feature>
<accession>I0W7P1</accession>
<feature type="transmembrane region" description="Helical" evidence="1">
    <location>
        <begin position="185"/>
        <end position="205"/>
    </location>
</feature>
<dbReference type="Pfam" id="PF12730">
    <property type="entry name" value="ABC2_membrane_4"/>
    <property type="match status" value="1"/>
</dbReference>
<keyword evidence="3" id="KW-1185">Reference proteome</keyword>
<reference evidence="2 3" key="1">
    <citation type="journal article" date="2012" name="J. Bacteriol.">
        <title>Genome Sequence of the Halotolerant Bacterium Imtechella halotolerans K1T.</title>
        <authorList>
            <person name="Kumar S."/>
            <person name="Vikram S."/>
            <person name="Subramanian S."/>
            <person name="Raghava G.P."/>
            <person name="Pinnaka A.K."/>
        </authorList>
    </citation>
    <scope>NUCLEOTIDE SEQUENCE [LARGE SCALE GENOMIC DNA]</scope>
    <source>
        <strain evidence="2 3">K1</strain>
    </source>
</reference>